<evidence type="ECO:0000256" key="11">
    <source>
        <dbReference type="RuleBase" id="RU004136"/>
    </source>
</evidence>
<dbReference type="Gene3D" id="3.90.190.20">
    <property type="entry name" value="Mur ligase, C-terminal domain"/>
    <property type="match status" value="1"/>
</dbReference>
<evidence type="ECO:0000259" key="13">
    <source>
        <dbReference type="Pfam" id="PF02875"/>
    </source>
</evidence>
<comment type="similarity">
    <text evidence="10">Belongs to the MurCDEF family. MurF subfamily.</text>
</comment>
<dbReference type="PANTHER" id="PTHR43024:SF1">
    <property type="entry name" value="UDP-N-ACETYLMURAMOYL-TRIPEPTIDE--D-ALANYL-D-ALANINE LIGASE"/>
    <property type="match status" value="1"/>
</dbReference>
<dbReference type="PANTHER" id="PTHR43024">
    <property type="entry name" value="UDP-N-ACETYLMURAMOYL-TRIPEPTIDE--D-ALANYL-D-ALANINE LIGASE"/>
    <property type="match status" value="1"/>
</dbReference>
<dbReference type="InterPro" id="IPR035911">
    <property type="entry name" value="MurE/MurF_N"/>
</dbReference>
<dbReference type="GO" id="GO:0005524">
    <property type="term" value="F:ATP binding"/>
    <property type="evidence" value="ECO:0007669"/>
    <property type="project" value="UniProtKB-UniRule"/>
</dbReference>
<accession>A0A6I6JIW7</accession>
<keyword evidence="3 10" id="KW-0132">Cell division</keyword>
<evidence type="ECO:0000256" key="6">
    <source>
        <dbReference type="ARBA" id="ARBA00022960"/>
    </source>
</evidence>
<dbReference type="SUPFAM" id="SSF63418">
    <property type="entry name" value="MurE/MurF N-terminal domain"/>
    <property type="match status" value="1"/>
</dbReference>
<dbReference type="EC" id="6.3.2.10" evidence="10 11"/>
<evidence type="ECO:0000259" key="12">
    <source>
        <dbReference type="Pfam" id="PF01225"/>
    </source>
</evidence>
<evidence type="ECO:0000256" key="7">
    <source>
        <dbReference type="ARBA" id="ARBA00022984"/>
    </source>
</evidence>
<dbReference type="InterPro" id="IPR000713">
    <property type="entry name" value="Mur_ligase_N"/>
</dbReference>
<dbReference type="GO" id="GO:0071555">
    <property type="term" value="P:cell wall organization"/>
    <property type="evidence" value="ECO:0007669"/>
    <property type="project" value="UniProtKB-KW"/>
</dbReference>
<dbReference type="Pfam" id="PF08245">
    <property type="entry name" value="Mur_ligase_M"/>
    <property type="match status" value="1"/>
</dbReference>
<keyword evidence="8 10" id="KW-0131">Cell cycle</keyword>
<keyword evidence="2 10" id="KW-0436">Ligase</keyword>
<dbReference type="Proteomes" id="UP000428328">
    <property type="component" value="Chromosome"/>
</dbReference>
<feature type="domain" description="Mur ligase C-terminal" evidence="13">
    <location>
        <begin position="325"/>
        <end position="438"/>
    </location>
</feature>
<dbReference type="GO" id="GO:0005737">
    <property type="term" value="C:cytoplasm"/>
    <property type="evidence" value="ECO:0007669"/>
    <property type="project" value="UniProtKB-SubCell"/>
</dbReference>
<dbReference type="GO" id="GO:0047480">
    <property type="term" value="F:UDP-N-acetylmuramoyl-tripeptide-D-alanyl-D-alanine ligase activity"/>
    <property type="evidence" value="ECO:0007669"/>
    <property type="project" value="UniProtKB-UniRule"/>
</dbReference>
<dbReference type="AlphaFoldDB" id="A0A6I6JIW7"/>
<dbReference type="KEGG" id="psel:GM415_08250"/>
<dbReference type="GO" id="GO:0051301">
    <property type="term" value="P:cell division"/>
    <property type="evidence" value="ECO:0007669"/>
    <property type="project" value="UniProtKB-KW"/>
</dbReference>
<dbReference type="InterPro" id="IPR051046">
    <property type="entry name" value="MurCDEF_CellWall_CoF430Synth"/>
</dbReference>
<dbReference type="NCBIfam" id="TIGR01143">
    <property type="entry name" value="murF"/>
    <property type="match status" value="1"/>
</dbReference>
<dbReference type="Pfam" id="PF01225">
    <property type="entry name" value="Mur_ligase"/>
    <property type="match status" value="1"/>
</dbReference>
<dbReference type="HAMAP" id="MF_02019">
    <property type="entry name" value="MurF"/>
    <property type="match status" value="1"/>
</dbReference>
<evidence type="ECO:0000256" key="3">
    <source>
        <dbReference type="ARBA" id="ARBA00022618"/>
    </source>
</evidence>
<dbReference type="Gene3D" id="3.40.1390.10">
    <property type="entry name" value="MurE/MurF, N-terminal domain"/>
    <property type="match status" value="1"/>
</dbReference>
<dbReference type="InterPro" id="IPR005863">
    <property type="entry name" value="UDP-N-AcMur_synth"/>
</dbReference>
<dbReference type="EMBL" id="CP046400">
    <property type="protein sequence ID" value="QGY40117.1"/>
    <property type="molecule type" value="Genomic_DNA"/>
</dbReference>
<gene>
    <name evidence="10 15" type="primary">murF</name>
    <name evidence="15" type="ORF">GM415_08250</name>
</gene>
<feature type="binding site" evidence="10">
    <location>
        <begin position="108"/>
        <end position="114"/>
    </location>
    <ligand>
        <name>ATP</name>
        <dbReference type="ChEBI" id="CHEBI:30616"/>
    </ligand>
</feature>
<evidence type="ECO:0000256" key="10">
    <source>
        <dbReference type="HAMAP-Rule" id="MF_02019"/>
    </source>
</evidence>
<keyword evidence="9 10" id="KW-0961">Cell wall biogenesis/degradation</keyword>
<protein>
    <recommendedName>
        <fullName evidence="10 11">UDP-N-acetylmuramoyl-tripeptide--D-alanyl-D-alanine ligase</fullName>
        <ecNumber evidence="10 11">6.3.2.10</ecNumber>
    </recommendedName>
    <alternativeName>
        <fullName evidence="10">D-alanyl-D-alanine-adding enzyme</fullName>
    </alternativeName>
</protein>
<keyword evidence="16" id="KW-1185">Reference proteome</keyword>
<comment type="function">
    <text evidence="10 11">Involved in cell wall formation. Catalyzes the final step in the synthesis of UDP-N-acetylmuramoyl-pentapeptide, the precursor of murein.</text>
</comment>
<proteinExistence type="inferred from homology"/>
<dbReference type="Pfam" id="PF02875">
    <property type="entry name" value="Mur_ligase_C"/>
    <property type="match status" value="1"/>
</dbReference>
<dbReference type="RefSeq" id="WP_158947340.1">
    <property type="nucleotide sequence ID" value="NZ_CP046400.1"/>
</dbReference>
<organism evidence="15 16">
    <name type="scientific">Pseudodesulfovibrio cashew</name>
    <dbReference type="NCBI Taxonomy" id="2678688"/>
    <lineage>
        <taxon>Bacteria</taxon>
        <taxon>Pseudomonadati</taxon>
        <taxon>Thermodesulfobacteriota</taxon>
        <taxon>Desulfovibrionia</taxon>
        <taxon>Desulfovibrionales</taxon>
        <taxon>Desulfovibrionaceae</taxon>
    </lineage>
</organism>
<dbReference type="SUPFAM" id="SSF53244">
    <property type="entry name" value="MurD-like peptide ligases, peptide-binding domain"/>
    <property type="match status" value="1"/>
</dbReference>
<dbReference type="InterPro" id="IPR013221">
    <property type="entry name" value="Mur_ligase_cen"/>
</dbReference>
<dbReference type="UniPathway" id="UPA00219"/>
<reference evidence="15 16" key="1">
    <citation type="submission" date="2019-11" db="EMBL/GenBank/DDBJ databases">
        <authorList>
            <person name="Zheng R.K."/>
            <person name="Sun C.M."/>
        </authorList>
    </citation>
    <scope>NUCLEOTIDE SEQUENCE [LARGE SCALE GENOMIC DNA]</scope>
    <source>
        <strain evidence="15 16">SRB007</strain>
    </source>
</reference>
<keyword evidence="1 10" id="KW-0963">Cytoplasm</keyword>
<keyword evidence="5 10" id="KW-0067">ATP-binding</keyword>
<evidence type="ECO:0000256" key="5">
    <source>
        <dbReference type="ARBA" id="ARBA00022840"/>
    </source>
</evidence>
<keyword evidence="6 10" id="KW-0133">Cell shape</keyword>
<evidence type="ECO:0000256" key="2">
    <source>
        <dbReference type="ARBA" id="ARBA00022598"/>
    </source>
</evidence>
<dbReference type="SUPFAM" id="SSF53623">
    <property type="entry name" value="MurD-like peptide ligases, catalytic domain"/>
    <property type="match status" value="1"/>
</dbReference>
<evidence type="ECO:0000256" key="8">
    <source>
        <dbReference type="ARBA" id="ARBA00023306"/>
    </source>
</evidence>
<dbReference type="InterPro" id="IPR036615">
    <property type="entry name" value="Mur_ligase_C_dom_sf"/>
</dbReference>
<keyword evidence="7 10" id="KW-0573">Peptidoglycan synthesis</keyword>
<evidence type="ECO:0000313" key="16">
    <source>
        <dbReference type="Proteomes" id="UP000428328"/>
    </source>
</evidence>
<evidence type="ECO:0000259" key="14">
    <source>
        <dbReference type="Pfam" id="PF08245"/>
    </source>
</evidence>
<dbReference type="GO" id="GO:0008360">
    <property type="term" value="P:regulation of cell shape"/>
    <property type="evidence" value="ECO:0007669"/>
    <property type="project" value="UniProtKB-KW"/>
</dbReference>
<name>A0A6I6JIW7_9BACT</name>
<dbReference type="InterPro" id="IPR004101">
    <property type="entry name" value="Mur_ligase_C"/>
</dbReference>
<evidence type="ECO:0000256" key="1">
    <source>
        <dbReference type="ARBA" id="ARBA00022490"/>
    </source>
</evidence>
<feature type="domain" description="Mur ligase N-terminal catalytic" evidence="12">
    <location>
        <begin position="25"/>
        <end position="79"/>
    </location>
</feature>
<comment type="catalytic activity">
    <reaction evidence="10 11">
        <text>D-alanyl-D-alanine + UDP-N-acetyl-alpha-D-muramoyl-L-alanyl-gamma-D-glutamyl-meso-2,6-diaminopimelate + ATP = UDP-N-acetyl-alpha-D-muramoyl-L-alanyl-gamma-D-glutamyl-meso-2,6-diaminopimeloyl-D-alanyl-D-alanine + ADP + phosphate + H(+)</text>
        <dbReference type="Rhea" id="RHEA:28374"/>
        <dbReference type="ChEBI" id="CHEBI:15378"/>
        <dbReference type="ChEBI" id="CHEBI:30616"/>
        <dbReference type="ChEBI" id="CHEBI:43474"/>
        <dbReference type="ChEBI" id="CHEBI:57822"/>
        <dbReference type="ChEBI" id="CHEBI:61386"/>
        <dbReference type="ChEBI" id="CHEBI:83905"/>
        <dbReference type="ChEBI" id="CHEBI:456216"/>
        <dbReference type="EC" id="6.3.2.10"/>
    </reaction>
</comment>
<dbReference type="InterPro" id="IPR036565">
    <property type="entry name" value="Mur-like_cat_sf"/>
</dbReference>
<comment type="pathway">
    <text evidence="10 11">Cell wall biogenesis; peptidoglycan biosynthesis.</text>
</comment>
<evidence type="ECO:0000256" key="4">
    <source>
        <dbReference type="ARBA" id="ARBA00022741"/>
    </source>
</evidence>
<evidence type="ECO:0000313" key="15">
    <source>
        <dbReference type="EMBL" id="QGY40117.1"/>
    </source>
</evidence>
<sequence length="469" mass="50058">MNLTLADVERCLTGAAEEGHDAIPVNSVQTDSRTVSKGDLFVCIEGDNFDGHEFAEQAAAKGAAGIVTAKLVDVDASVIMVRDTTRALGRLAACWRDKCGAKLVAVTGTAGKTTVKEMLHAVVSRKFETAKNYRNFNNQIGLPMSMLKADESQPVWIMELGISVMGDMEDLAPIANPDVAVITNVGPGHLSGLGSVAGVAKAKTTLLKYLREGGVAVINRDCEPLREAALKIVPEPIEFSVGHNDTSYVASFLGGSGTEGWGRFSLRTPEGDGEFEAPFCGAHYAENLACVAAVAHQLGLTRDDVIQGVRTLAADPQRFCCKLAADALIIDDTYNANPLSMARSIETAAEMAGDRPLVLILGDMRELGDEAVRRHEELGQLVKRIAPAAFFYKGDHCGDVICGLDGDNVTGVKTPEEFMRAWREMGLTGAVVLVKGSRSLKMEEFANALCRERGTGRDNTAGAQEAKTK</sequence>
<feature type="domain" description="Mur ligase central" evidence="14">
    <location>
        <begin position="106"/>
        <end position="295"/>
    </location>
</feature>
<comment type="subcellular location">
    <subcellularLocation>
        <location evidence="10 11">Cytoplasm</location>
    </subcellularLocation>
</comment>
<keyword evidence="4 10" id="KW-0547">Nucleotide-binding</keyword>
<dbReference type="Gene3D" id="3.40.1190.10">
    <property type="entry name" value="Mur-like, catalytic domain"/>
    <property type="match status" value="1"/>
</dbReference>
<dbReference type="GO" id="GO:0009252">
    <property type="term" value="P:peptidoglycan biosynthetic process"/>
    <property type="evidence" value="ECO:0007669"/>
    <property type="project" value="UniProtKB-UniRule"/>
</dbReference>
<evidence type="ECO:0000256" key="9">
    <source>
        <dbReference type="ARBA" id="ARBA00023316"/>
    </source>
</evidence>